<dbReference type="Proteomes" id="UP001162164">
    <property type="component" value="Unassembled WGS sequence"/>
</dbReference>
<evidence type="ECO:0000313" key="2">
    <source>
        <dbReference type="Proteomes" id="UP001162164"/>
    </source>
</evidence>
<dbReference type="EMBL" id="JAPWTJ010000680">
    <property type="protein sequence ID" value="KAJ8976405.1"/>
    <property type="molecule type" value="Genomic_DNA"/>
</dbReference>
<comment type="caution">
    <text evidence="1">The sequence shown here is derived from an EMBL/GenBank/DDBJ whole genome shotgun (WGS) entry which is preliminary data.</text>
</comment>
<sequence>MDKGTDSLGDSSRCEGYTTGSIMVDMKEGRTGWKVIYEMIEERKKRKAIVNNAEQETEEESE</sequence>
<reference evidence="1" key="1">
    <citation type="journal article" date="2023" name="Insect Mol. Biol.">
        <title>Genome sequencing provides insights into the evolution of gene families encoding plant cell wall-degrading enzymes in longhorned beetles.</title>
        <authorList>
            <person name="Shin N.R."/>
            <person name="Okamura Y."/>
            <person name="Kirsch R."/>
            <person name="Pauchet Y."/>
        </authorList>
    </citation>
    <scope>NUCLEOTIDE SEQUENCE</scope>
    <source>
        <strain evidence="1">MMC_N1</strain>
    </source>
</reference>
<keyword evidence="2" id="KW-1185">Reference proteome</keyword>
<gene>
    <name evidence="1" type="ORF">NQ317_003041</name>
</gene>
<evidence type="ECO:0000313" key="1">
    <source>
        <dbReference type="EMBL" id="KAJ8976405.1"/>
    </source>
</evidence>
<organism evidence="1 2">
    <name type="scientific">Molorchus minor</name>
    <dbReference type="NCBI Taxonomy" id="1323400"/>
    <lineage>
        <taxon>Eukaryota</taxon>
        <taxon>Metazoa</taxon>
        <taxon>Ecdysozoa</taxon>
        <taxon>Arthropoda</taxon>
        <taxon>Hexapoda</taxon>
        <taxon>Insecta</taxon>
        <taxon>Pterygota</taxon>
        <taxon>Neoptera</taxon>
        <taxon>Endopterygota</taxon>
        <taxon>Coleoptera</taxon>
        <taxon>Polyphaga</taxon>
        <taxon>Cucujiformia</taxon>
        <taxon>Chrysomeloidea</taxon>
        <taxon>Cerambycidae</taxon>
        <taxon>Lamiinae</taxon>
        <taxon>Monochamini</taxon>
        <taxon>Molorchus</taxon>
    </lineage>
</organism>
<protein>
    <submittedName>
        <fullName evidence="1">Uncharacterized protein</fullName>
    </submittedName>
</protein>
<name>A0ABQ9JDY7_9CUCU</name>
<accession>A0ABQ9JDY7</accession>
<proteinExistence type="predicted"/>